<sequence>MQSYIYPKLLREEMHADYADNPTLRSKAVNEALLKLSTSDLASMGMRRARQKPRVPYEPFGVAITDDALHVLRSLPPTVSRSALIQSILR</sequence>
<accession>A0A1C2I6V3</accession>
<evidence type="ECO:0000313" key="1">
    <source>
        <dbReference type="EMBL" id="OCX76278.1"/>
    </source>
</evidence>
<reference evidence="1 2" key="1">
    <citation type="journal article" date="2016" name="Int. J. Mol. Sci.">
        <title>Comparative genomics of the extreme acidophile Acidithiobacillus thiooxidans reveals intraspecific divergence and niche adaptation.</title>
        <authorList>
            <person name="Zhang X."/>
            <person name="Feng X."/>
            <person name="Tao J."/>
            <person name="Ma L."/>
            <person name="Xiao Y."/>
            <person name="Liang Y."/>
            <person name="Liu X."/>
            <person name="Yin H."/>
        </authorList>
    </citation>
    <scope>NUCLEOTIDE SEQUENCE [LARGE SCALE GENOMIC DNA]</scope>
    <source>
        <strain evidence="1 2">A02</strain>
    </source>
</reference>
<dbReference type="AlphaFoldDB" id="A0A1C2I6V3"/>
<dbReference type="RefSeq" id="WP_024893237.1">
    <property type="nucleotide sequence ID" value="NZ_LWRZ01000253.1"/>
</dbReference>
<proteinExistence type="predicted"/>
<protein>
    <submittedName>
        <fullName evidence="1">Uncharacterized protein</fullName>
    </submittedName>
</protein>
<gene>
    <name evidence="1" type="ORF">A6P07_02995</name>
</gene>
<dbReference type="Proteomes" id="UP000094893">
    <property type="component" value="Unassembled WGS sequence"/>
</dbReference>
<evidence type="ECO:0000313" key="2">
    <source>
        <dbReference type="Proteomes" id="UP000094893"/>
    </source>
</evidence>
<dbReference type="EMBL" id="LWSA01000028">
    <property type="protein sequence ID" value="OCX76278.1"/>
    <property type="molecule type" value="Genomic_DNA"/>
</dbReference>
<comment type="caution">
    <text evidence="1">The sequence shown here is derived from an EMBL/GenBank/DDBJ whole genome shotgun (WGS) entry which is preliminary data.</text>
</comment>
<name>A0A1C2I6V3_ACITH</name>
<organism evidence="1 2">
    <name type="scientific">Acidithiobacillus thiooxidans</name>
    <name type="common">Thiobacillus thiooxidans</name>
    <dbReference type="NCBI Taxonomy" id="930"/>
    <lineage>
        <taxon>Bacteria</taxon>
        <taxon>Pseudomonadati</taxon>
        <taxon>Pseudomonadota</taxon>
        <taxon>Acidithiobacillia</taxon>
        <taxon>Acidithiobacillales</taxon>
        <taxon>Acidithiobacillaceae</taxon>
        <taxon>Acidithiobacillus</taxon>
    </lineage>
</organism>